<comment type="similarity">
    <text evidence="2">Belongs to the lin-54 family.</text>
</comment>
<dbReference type="GO" id="GO:0003700">
    <property type="term" value="F:DNA-binding transcription factor activity"/>
    <property type="evidence" value="ECO:0007669"/>
    <property type="project" value="InterPro"/>
</dbReference>
<evidence type="ECO:0000313" key="5">
    <source>
        <dbReference type="EMBL" id="CAH1451936.1"/>
    </source>
</evidence>
<dbReference type="PANTHER" id="PTHR46159:SF6">
    <property type="entry name" value="OS12G0605300 PROTEIN"/>
    <property type="match status" value="1"/>
</dbReference>
<organism evidence="5 6">
    <name type="scientific">Lactuca virosa</name>
    <dbReference type="NCBI Taxonomy" id="75947"/>
    <lineage>
        <taxon>Eukaryota</taxon>
        <taxon>Viridiplantae</taxon>
        <taxon>Streptophyta</taxon>
        <taxon>Embryophyta</taxon>
        <taxon>Tracheophyta</taxon>
        <taxon>Spermatophyta</taxon>
        <taxon>Magnoliopsida</taxon>
        <taxon>eudicotyledons</taxon>
        <taxon>Gunneridae</taxon>
        <taxon>Pentapetalae</taxon>
        <taxon>asterids</taxon>
        <taxon>campanulids</taxon>
        <taxon>Asterales</taxon>
        <taxon>Asteraceae</taxon>
        <taxon>Cichorioideae</taxon>
        <taxon>Cichorieae</taxon>
        <taxon>Lactucinae</taxon>
        <taxon>Lactuca</taxon>
    </lineage>
</organism>
<keyword evidence="3" id="KW-0539">Nucleus</keyword>
<name>A0AAU9PNX6_9ASTR</name>
<evidence type="ECO:0000256" key="1">
    <source>
        <dbReference type="ARBA" id="ARBA00004123"/>
    </source>
</evidence>
<dbReference type="InterPro" id="IPR033467">
    <property type="entry name" value="Tesmin/TSO1-like_CXC"/>
</dbReference>
<comment type="subcellular location">
    <subcellularLocation>
        <location evidence="1">Nucleus</location>
    </subcellularLocation>
</comment>
<evidence type="ECO:0000256" key="2">
    <source>
        <dbReference type="ARBA" id="ARBA00007267"/>
    </source>
</evidence>
<dbReference type="PROSITE" id="PS51634">
    <property type="entry name" value="CRC"/>
    <property type="match status" value="1"/>
</dbReference>
<protein>
    <recommendedName>
        <fullName evidence="4">CRC domain-containing protein</fullName>
    </recommendedName>
</protein>
<evidence type="ECO:0000313" key="6">
    <source>
        <dbReference type="Proteomes" id="UP001157418"/>
    </source>
</evidence>
<dbReference type="InterPro" id="IPR005172">
    <property type="entry name" value="CRC"/>
</dbReference>
<dbReference type="InterPro" id="IPR044522">
    <property type="entry name" value="TSO1-like"/>
</dbReference>
<keyword evidence="6" id="KW-1185">Reference proteome</keyword>
<feature type="domain" description="CRC" evidence="4">
    <location>
        <begin position="13"/>
        <end position="131"/>
    </location>
</feature>
<dbReference type="Proteomes" id="UP001157418">
    <property type="component" value="Unassembled WGS sequence"/>
</dbReference>
<gene>
    <name evidence="5" type="ORF">LVIROSA_LOCUS37265</name>
</gene>
<proteinExistence type="inferred from homology"/>
<dbReference type="EMBL" id="CAKMRJ010005745">
    <property type="protein sequence ID" value="CAH1451936.1"/>
    <property type="molecule type" value="Genomic_DNA"/>
</dbReference>
<evidence type="ECO:0000256" key="3">
    <source>
        <dbReference type="ARBA" id="ARBA00023242"/>
    </source>
</evidence>
<comment type="caution">
    <text evidence="5">The sequence shown here is derived from an EMBL/GenBank/DDBJ whole genome shotgun (WGS) entry which is preliminary data.</text>
</comment>
<reference evidence="5 6" key="1">
    <citation type="submission" date="2022-01" db="EMBL/GenBank/DDBJ databases">
        <authorList>
            <person name="Xiong W."/>
            <person name="Schranz E."/>
        </authorList>
    </citation>
    <scope>NUCLEOTIDE SEQUENCE [LARGE SCALE GENOMIC DNA]</scope>
</reference>
<accession>A0AAU9PNX6</accession>
<evidence type="ECO:0000259" key="4">
    <source>
        <dbReference type="PROSITE" id="PS51634"/>
    </source>
</evidence>
<dbReference type="PANTHER" id="PTHR46159">
    <property type="entry name" value="PROTEIN TESMIN/TSO1-LIKE CXC 2"/>
    <property type="match status" value="1"/>
</dbReference>
<dbReference type="AlphaFoldDB" id="A0AAU9PNX6"/>
<dbReference type="GO" id="GO:0005634">
    <property type="term" value="C:nucleus"/>
    <property type="evidence" value="ECO:0007669"/>
    <property type="project" value="UniProtKB-SubCell"/>
</dbReference>
<sequence>MDTKRNDDDDDDVHRRCKCKKSKCLKLYCDCFSAGFYCSEACSCKECFNLRDYEDEVHESRECIEERDPLAFSPKIHSLEGGDKLMPTVQKHRKGCRCKKSMCMQQYCECYKGKVGCWNNCRCEGCKNVHGMKGGGKCDIMIGTSRIEFGLDQHEFIPQDINGGHVKSMMNPSYNSSSPDGSSNSDMMIGTSTWNSRMVPLDQHECINQFTPQDMNIQLAAGSSNCEMMIGTSDLDLPTVAELEFMNQFITPQDFNARHDDEIK</sequence>
<dbReference type="SMART" id="SM01114">
    <property type="entry name" value="CXC"/>
    <property type="match status" value="2"/>
</dbReference>
<dbReference type="Pfam" id="PF03638">
    <property type="entry name" value="TCR"/>
    <property type="match status" value="2"/>
</dbReference>